<evidence type="ECO:0000256" key="1">
    <source>
        <dbReference type="SAM" id="MobiDB-lite"/>
    </source>
</evidence>
<dbReference type="InParanoid" id="A2EJK0"/>
<proteinExistence type="predicted"/>
<evidence type="ECO:0000313" key="2">
    <source>
        <dbReference type="EMBL" id="EAY07170.1"/>
    </source>
</evidence>
<accession>A2EJK0</accession>
<name>A2EJK0_TRIV3</name>
<dbReference type="RefSeq" id="XP_001319393.1">
    <property type="nucleotide sequence ID" value="XM_001319358.1"/>
</dbReference>
<dbReference type="EMBL" id="DS113406">
    <property type="protein sequence ID" value="EAY07170.1"/>
    <property type="molecule type" value="Genomic_DNA"/>
</dbReference>
<protein>
    <recommendedName>
        <fullName evidence="4">Tubby C-terminal domain-containing protein</fullName>
    </recommendedName>
</protein>
<feature type="compositionally biased region" description="Polar residues" evidence="1">
    <location>
        <begin position="1"/>
        <end position="12"/>
    </location>
</feature>
<evidence type="ECO:0008006" key="4">
    <source>
        <dbReference type="Google" id="ProtNLM"/>
    </source>
</evidence>
<reference evidence="2" key="1">
    <citation type="submission" date="2006-10" db="EMBL/GenBank/DDBJ databases">
        <authorList>
            <person name="Amadeo P."/>
            <person name="Zhao Q."/>
            <person name="Wortman J."/>
            <person name="Fraser-Liggett C."/>
            <person name="Carlton J."/>
        </authorList>
    </citation>
    <scope>NUCLEOTIDE SEQUENCE</scope>
    <source>
        <strain evidence="2">G3</strain>
    </source>
</reference>
<dbReference type="SMR" id="A2EJK0"/>
<dbReference type="VEuPathDB" id="TrichDB:TVAG_197830"/>
<dbReference type="VEuPathDB" id="TrichDB:TVAGG3_0617450"/>
<reference evidence="2" key="2">
    <citation type="journal article" date="2007" name="Science">
        <title>Draft genome sequence of the sexually transmitted pathogen Trichomonas vaginalis.</title>
        <authorList>
            <person name="Carlton J.M."/>
            <person name="Hirt R.P."/>
            <person name="Silva J.C."/>
            <person name="Delcher A.L."/>
            <person name="Schatz M."/>
            <person name="Zhao Q."/>
            <person name="Wortman J.R."/>
            <person name="Bidwell S.L."/>
            <person name="Alsmark U.C.M."/>
            <person name="Besteiro S."/>
            <person name="Sicheritz-Ponten T."/>
            <person name="Noel C.J."/>
            <person name="Dacks J.B."/>
            <person name="Foster P.G."/>
            <person name="Simillion C."/>
            <person name="Van de Peer Y."/>
            <person name="Miranda-Saavedra D."/>
            <person name="Barton G.J."/>
            <person name="Westrop G.D."/>
            <person name="Mueller S."/>
            <person name="Dessi D."/>
            <person name="Fiori P.L."/>
            <person name="Ren Q."/>
            <person name="Paulsen I."/>
            <person name="Zhang H."/>
            <person name="Bastida-Corcuera F.D."/>
            <person name="Simoes-Barbosa A."/>
            <person name="Brown M.T."/>
            <person name="Hayes R.D."/>
            <person name="Mukherjee M."/>
            <person name="Okumura C.Y."/>
            <person name="Schneider R."/>
            <person name="Smith A.J."/>
            <person name="Vanacova S."/>
            <person name="Villalvazo M."/>
            <person name="Haas B.J."/>
            <person name="Pertea M."/>
            <person name="Feldblyum T.V."/>
            <person name="Utterback T.R."/>
            <person name="Shu C.L."/>
            <person name="Osoegawa K."/>
            <person name="de Jong P.J."/>
            <person name="Hrdy I."/>
            <person name="Horvathova L."/>
            <person name="Zubacova Z."/>
            <person name="Dolezal P."/>
            <person name="Malik S.B."/>
            <person name="Logsdon J.M. Jr."/>
            <person name="Henze K."/>
            <person name="Gupta A."/>
            <person name="Wang C.C."/>
            <person name="Dunne R.L."/>
            <person name="Upcroft J.A."/>
            <person name="Upcroft P."/>
            <person name="White O."/>
            <person name="Salzberg S.L."/>
            <person name="Tang P."/>
            <person name="Chiu C.-H."/>
            <person name="Lee Y.-S."/>
            <person name="Embley T.M."/>
            <person name="Coombs G.H."/>
            <person name="Mottram J.C."/>
            <person name="Tachezy J."/>
            <person name="Fraser-Liggett C.M."/>
            <person name="Johnson P.J."/>
        </authorList>
    </citation>
    <scope>NUCLEOTIDE SEQUENCE [LARGE SCALE GENOMIC DNA]</scope>
    <source>
        <strain evidence="2">G3</strain>
    </source>
</reference>
<gene>
    <name evidence="2" type="ORF">TVAG_197830</name>
</gene>
<sequence length="249" mass="28661">MTSDDTSENSSGLVFDHMSGDGGNCENKTTSKEFNINEKRDPRFFPPIDTSKIRSNMYSRFITYRFTQTDEIGWKGKRFHFQLSYDGDPLFHTKTKSRRPTSSVPISSGSDMHFSQKQFAAYLLVTDSNQLFSLRKDEEFGSEIMTVEFRQESKSTPRETVVNMFEKVEFVPRKLVSLKPKLSNTGRWELSFLNREIIPSIKNCILVNQDDSIPYIMVRRVCKSTLEIDVPSIYPPICVFGLALSVWLS</sequence>
<feature type="region of interest" description="Disordered" evidence="1">
    <location>
        <begin position="1"/>
        <end position="33"/>
    </location>
</feature>
<dbReference type="OrthoDB" id="10564078at2759"/>
<dbReference type="KEGG" id="tva:4765056"/>
<organism evidence="2 3">
    <name type="scientific">Trichomonas vaginalis (strain ATCC PRA-98 / G3)</name>
    <dbReference type="NCBI Taxonomy" id="412133"/>
    <lineage>
        <taxon>Eukaryota</taxon>
        <taxon>Metamonada</taxon>
        <taxon>Parabasalia</taxon>
        <taxon>Trichomonadida</taxon>
        <taxon>Trichomonadidae</taxon>
        <taxon>Trichomonas</taxon>
    </lineage>
</organism>
<dbReference type="Proteomes" id="UP000001542">
    <property type="component" value="Unassembled WGS sequence"/>
</dbReference>
<keyword evidence="3" id="KW-1185">Reference proteome</keyword>
<evidence type="ECO:0000313" key="3">
    <source>
        <dbReference type="Proteomes" id="UP000001542"/>
    </source>
</evidence>
<dbReference type="AlphaFoldDB" id="A2EJK0"/>